<evidence type="ECO:0000313" key="2">
    <source>
        <dbReference type="Proteomes" id="UP000550707"/>
    </source>
</evidence>
<dbReference type="Proteomes" id="UP000550707">
    <property type="component" value="Unassembled WGS sequence"/>
</dbReference>
<comment type="caution">
    <text evidence="1">The sequence shown here is derived from an EMBL/GenBank/DDBJ whole genome shotgun (WGS) entry which is preliminary data.</text>
</comment>
<organism evidence="1 2">
    <name type="scientific">Molossus molossus</name>
    <name type="common">Pallas' mastiff bat</name>
    <name type="synonym">Vespertilio molossus</name>
    <dbReference type="NCBI Taxonomy" id="27622"/>
    <lineage>
        <taxon>Eukaryota</taxon>
        <taxon>Metazoa</taxon>
        <taxon>Chordata</taxon>
        <taxon>Craniata</taxon>
        <taxon>Vertebrata</taxon>
        <taxon>Euteleostomi</taxon>
        <taxon>Mammalia</taxon>
        <taxon>Eutheria</taxon>
        <taxon>Laurasiatheria</taxon>
        <taxon>Chiroptera</taxon>
        <taxon>Yangochiroptera</taxon>
        <taxon>Molossidae</taxon>
        <taxon>Molossus</taxon>
    </lineage>
</organism>
<proteinExistence type="predicted"/>
<dbReference type="EMBL" id="JACASF010000001">
    <property type="protein sequence ID" value="KAF6500756.1"/>
    <property type="molecule type" value="Genomic_DNA"/>
</dbReference>
<reference evidence="1 2" key="1">
    <citation type="journal article" date="2020" name="Nature">
        <title>Six reference-quality genomes reveal evolution of bat adaptations.</title>
        <authorList>
            <person name="Jebb D."/>
            <person name="Huang Z."/>
            <person name="Pippel M."/>
            <person name="Hughes G.M."/>
            <person name="Lavrichenko K."/>
            <person name="Devanna P."/>
            <person name="Winkler S."/>
            <person name="Jermiin L.S."/>
            <person name="Skirmuntt E.C."/>
            <person name="Katzourakis A."/>
            <person name="Burkitt-Gray L."/>
            <person name="Ray D.A."/>
            <person name="Sullivan K.A.M."/>
            <person name="Roscito J.G."/>
            <person name="Kirilenko B.M."/>
            <person name="Davalos L.M."/>
            <person name="Corthals A.P."/>
            <person name="Power M.L."/>
            <person name="Jones G."/>
            <person name="Ransome R.D."/>
            <person name="Dechmann D.K.N."/>
            <person name="Locatelli A.G."/>
            <person name="Puechmaille S.J."/>
            <person name="Fedrigo O."/>
            <person name="Jarvis E.D."/>
            <person name="Hiller M."/>
            <person name="Vernes S.C."/>
            <person name="Myers E.W."/>
            <person name="Teeling E.C."/>
        </authorList>
    </citation>
    <scope>NUCLEOTIDE SEQUENCE [LARGE SCALE GENOMIC DNA]</scope>
    <source>
        <strain evidence="1">MMolMol1</strain>
        <tissue evidence="1">Muscle</tissue>
    </source>
</reference>
<dbReference type="AlphaFoldDB" id="A0A7J8JV82"/>
<keyword evidence="2" id="KW-1185">Reference proteome</keyword>
<sequence>MKFMLEVSRKKVSHRQIALLDQINFPGIVSELGRRLADPPANIVTSTKQEDHRSWHFIHYWGEDEMCSHFVELECLNQVQPTPLGNISRLAFLLIRQKYQDICKCCVVVFEFKGDLNSEQKVEEAKGLQSSRN</sequence>
<dbReference type="InParanoid" id="A0A7J8JV82"/>
<protein>
    <submittedName>
        <fullName evidence="1">Uncharacterized protein</fullName>
    </submittedName>
</protein>
<accession>A0A7J8JV82</accession>
<evidence type="ECO:0000313" key="1">
    <source>
        <dbReference type="EMBL" id="KAF6500756.1"/>
    </source>
</evidence>
<name>A0A7J8JV82_MOLMO</name>
<gene>
    <name evidence="1" type="ORF">HJG59_007812</name>
</gene>